<dbReference type="GO" id="GO:0000155">
    <property type="term" value="F:phosphorelay sensor kinase activity"/>
    <property type="evidence" value="ECO:0007669"/>
    <property type="project" value="InterPro"/>
</dbReference>
<dbReference type="AlphaFoldDB" id="A0A6L3ZIY4"/>
<dbReference type="PANTHER" id="PTHR43047">
    <property type="entry name" value="TWO-COMPONENT HISTIDINE PROTEIN KINASE"/>
    <property type="match status" value="1"/>
</dbReference>
<keyword evidence="5" id="KW-0418">Kinase</keyword>
<protein>
    <recommendedName>
        <fullName evidence="2">histidine kinase</fullName>
        <ecNumber evidence="2">2.7.13.3</ecNumber>
    </recommendedName>
</protein>
<gene>
    <name evidence="11" type="ORF">F8C82_05120</name>
</gene>
<dbReference type="SMART" id="SM00091">
    <property type="entry name" value="PAS"/>
    <property type="match status" value="4"/>
</dbReference>
<dbReference type="SMART" id="SM00086">
    <property type="entry name" value="PAC"/>
    <property type="match status" value="3"/>
</dbReference>
<feature type="domain" description="PAS" evidence="9">
    <location>
        <begin position="458"/>
        <end position="528"/>
    </location>
</feature>
<organism evidence="11 12">
    <name type="scientific">Phaeocystidibacter marisrubri</name>
    <dbReference type="NCBI Taxonomy" id="1577780"/>
    <lineage>
        <taxon>Bacteria</taxon>
        <taxon>Pseudomonadati</taxon>
        <taxon>Bacteroidota</taxon>
        <taxon>Flavobacteriia</taxon>
        <taxon>Flavobacteriales</taxon>
        <taxon>Phaeocystidibacteraceae</taxon>
        <taxon>Phaeocystidibacter</taxon>
    </lineage>
</organism>
<dbReference type="SMART" id="SM00388">
    <property type="entry name" value="HisKA"/>
    <property type="match status" value="1"/>
</dbReference>
<dbReference type="CDD" id="cd00130">
    <property type="entry name" value="PAS"/>
    <property type="match status" value="3"/>
</dbReference>
<dbReference type="InterPro" id="IPR003661">
    <property type="entry name" value="HisK_dim/P_dom"/>
</dbReference>
<feature type="domain" description="Response regulatory" evidence="8">
    <location>
        <begin position="846"/>
        <end position="961"/>
    </location>
</feature>
<keyword evidence="4" id="KW-0808">Transferase</keyword>
<dbReference type="SMART" id="SM00448">
    <property type="entry name" value="REC"/>
    <property type="match status" value="1"/>
</dbReference>
<comment type="catalytic activity">
    <reaction evidence="1">
        <text>ATP + protein L-histidine = ADP + protein N-phospho-L-histidine.</text>
        <dbReference type="EC" id="2.7.13.3"/>
    </reaction>
</comment>
<evidence type="ECO:0000259" key="8">
    <source>
        <dbReference type="PROSITE" id="PS50110"/>
    </source>
</evidence>
<evidence type="ECO:0000259" key="7">
    <source>
        <dbReference type="PROSITE" id="PS50109"/>
    </source>
</evidence>
<dbReference type="OrthoDB" id="9811889at2"/>
<name>A0A6L3ZIY4_9FLAO</name>
<dbReference type="EMBL" id="WBVQ01000001">
    <property type="protein sequence ID" value="KAB2817787.1"/>
    <property type="molecule type" value="Genomic_DNA"/>
</dbReference>
<dbReference type="SUPFAM" id="SSF52172">
    <property type="entry name" value="CheY-like"/>
    <property type="match status" value="1"/>
</dbReference>
<dbReference type="CDD" id="cd17546">
    <property type="entry name" value="REC_hyHK_CKI1_RcsC-like"/>
    <property type="match status" value="1"/>
</dbReference>
<reference evidence="11 12" key="1">
    <citation type="submission" date="2019-10" db="EMBL/GenBank/DDBJ databases">
        <title>Genome sequence of Phaeocystidibacter marisrubri JCM30614 (type strain).</title>
        <authorList>
            <person name="Bowman J.P."/>
        </authorList>
    </citation>
    <scope>NUCLEOTIDE SEQUENCE [LARGE SCALE GENOMIC DNA]</scope>
    <source>
        <strain evidence="11 12">JCM 30614</strain>
    </source>
</reference>
<dbReference type="SUPFAM" id="SSF55785">
    <property type="entry name" value="PYP-like sensor domain (PAS domain)"/>
    <property type="match status" value="3"/>
</dbReference>
<dbReference type="Pfam" id="PF00512">
    <property type="entry name" value="HisKA"/>
    <property type="match status" value="1"/>
</dbReference>
<dbReference type="Gene3D" id="3.40.50.2300">
    <property type="match status" value="1"/>
</dbReference>
<dbReference type="Proteomes" id="UP000484164">
    <property type="component" value="Unassembled WGS sequence"/>
</dbReference>
<dbReference type="InterPro" id="IPR013655">
    <property type="entry name" value="PAS_fold_3"/>
</dbReference>
<evidence type="ECO:0000256" key="2">
    <source>
        <dbReference type="ARBA" id="ARBA00012438"/>
    </source>
</evidence>
<dbReference type="CDD" id="cd16922">
    <property type="entry name" value="HATPase_EvgS-ArcB-TorS-like"/>
    <property type="match status" value="1"/>
</dbReference>
<dbReference type="InterPro" id="IPR000700">
    <property type="entry name" value="PAS-assoc_C"/>
</dbReference>
<keyword evidence="3 6" id="KW-0597">Phosphoprotein</keyword>
<dbReference type="Pfam" id="PF00072">
    <property type="entry name" value="Response_reg"/>
    <property type="match status" value="1"/>
</dbReference>
<dbReference type="InterPro" id="IPR005467">
    <property type="entry name" value="His_kinase_dom"/>
</dbReference>
<dbReference type="InterPro" id="IPR036097">
    <property type="entry name" value="HisK_dim/P_sf"/>
</dbReference>
<dbReference type="NCBIfam" id="TIGR00229">
    <property type="entry name" value="sensory_box"/>
    <property type="match status" value="2"/>
</dbReference>
<dbReference type="InterPro" id="IPR011006">
    <property type="entry name" value="CheY-like_superfamily"/>
</dbReference>
<dbReference type="InterPro" id="IPR001789">
    <property type="entry name" value="Sig_transdc_resp-reg_receiver"/>
</dbReference>
<dbReference type="Gene3D" id="3.30.450.20">
    <property type="entry name" value="PAS domain"/>
    <property type="match status" value="4"/>
</dbReference>
<dbReference type="Pfam" id="PF13596">
    <property type="entry name" value="PAS_10"/>
    <property type="match status" value="1"/>
</dbReference>
<proteinExistence type="predicted"/>
<dbReference type="InterPro" id="IPR001610">
    <property type="entry name" value="PAC"/>
</dbReference>
<dbReference type="PROSITE" id="PS50112">
    <property type="entry name" value="PAS"/>
    <property type="match status" value="1"/>
</dbReference>
<dbReference type="SUPFAM" id="SSF55874">
    <property type="entry name" value="ATPase domain of HSP90 chaperone/DNA topoisomerase II/histidine kinase"/>
    <property type="match status" value="1"/>
</dbReference>
<evidence type="ECO:0000256" key="1">
    <source>
        <dbReference type="ARBA" id="ARBA00000085"/>
    </source>
</evidence>
<feature type="modified residue" description="4-aspartylphosphate" evidence="6">
    <location>
        <position position="895"/>
    </location>
</feature>
<dbReference type="InterPro" id="IPR004358">
    <property type="entry name" value="Sig_transdc_His_kin-like_C"/>
</dbReference>
<evidence type="ECO:0000256" key="3">
    <source>
        <dbReference type="ARBA" id="ARBA00022553"/>
    </source>
</evidence>
<dbReference type="Pfam" id="PF02518">
    <property type="entry name" value="HATPase_c"/>
    <property type="match status" value="1"/>
</dbReference>
<evidence type="ECO:0000313" key="12">
    <source>
        <dbReference type="Proteomes" id="UP000484164"/>
    </source>
</evidence>
<dbReference type="PROSITE" id="PS50109">
    <property type="entry name" value="HIS_KIN"/>
    <property type="match status" value="1"/>
</dbReference>
<dbReference type="RefSeq" id="WP_151692475.1">
    <property type="nucleotide sequence ID" value="NZ_BMGX01000002.1"/>
</dbReference>
<feature type="domain" description="PAC" evidence="10">
    <location>
        <begin position="406"/>
        <end position="457"/>
    </location>
</feature>
<dbReference type="InterPro" id="IPR000014">
    <property type="entry name" value="PAS"/>
</dbReference>
<dbReference type="Gene3D" id="3.30.565.10">
    <property type="entry name" value="Histidine kinase-like ATPase, C-terminal domain"/>
    <property type="match status" value="1"/>
</dbReference>
<keyword evidence="12" id="KW-1185">Reference proteome</keyword>
<dbReference type="Pfam" id="PF08447">
    <property type="entry name" value="PAS_3"/>
    <property type="match status" value="3"/>
</dbReference>
<dbReference type="InterPro" id="IPR035965">
    <property type="entry name" value="PAS-like_dom_sf"/>
</dbReference>
<dbReference type="Gene3D" id="1.10.287.130">
    <property type="match status" value="1"/>
</dbReference>
<evidence type="ECO:0000259" key="9">
    <source>
        <dbReference type="PROSITE" id="PS50112"/>
    </source>
</evidence>
<comment type="caution">
    <text evidence="11">The sequence shown here is derived from an EMBL/GenBank/DDBJ whole genome shotgun (WGS) entry which is preliminary data.</text>
</comment>
<dbReference type="SMART" id="SM00387">
    <property type="entry name" value="HATPase_c"/>
    <property type="match status" value="1"/>
</dbReference>
<dbReference type="CDD" id="cd00082">
    <property type="entry name" value="HisKA"/>
    <property type="match status" value="1"/>
</dbReference>
<dbReference type="EC" id="2.7.13.3" evidence="2"/>
<dbReference type="FunFam" id="3.30.565.10:FF:000010">
    <property type="entry name" value="Sensor histidine kinase RcsC"/>
    <property type="match status" value="1"/>
</dbReference>
<evidence type="ECO:0000259" key="10">
    <source>
        <dbReference type="PROSITE" id="PS50113"/>
    </source>
</evidence>
<evidence type="ECO:0000256" key="6">
    <source>
        <dbReference type="PROSITE-ProRule" id="PRU00169"/>
    </source>
</evidence>
<feature type="domain" description="PAC" evidence="10">
    <location>
        <begin position="279"/>
        <end position="331"/>
    </location>
</feature>
<evidence type="ECO:0000256" key="5">
    <source>
        <dbReference type="ARBA" id="ARBA00022777"/>
    </source>
</evidence>
<dbReference type="PROSITE" id="PS50113">
    <property type="entry name" value="PAC"/>
    <property type="match status" value="3"/>
</dbReference>
<dbReference type="PANTHER" id="PTHR43047:SF64">
    <property type="entry name" value="HISTIDINE KINASE CONTAINING CHEY-HOMOLOGOUS RECEIVER DOMAIN AND PAS DOMAIN-RELATED"/>
    <property type="match status" value="1"/>
</dbReference>
<dbReference type="PRINTS" id="PR00344">
    <property type="entry name" value="BCTRLSENSOR"/>
</dbReference>
<dbReference type="InterPro" id="IPR003594">
    <property type="entry name" value="HATPase_dom"/>
</dbReference>
<dbReference type="SUPFAM" id="SSF47384">
    <property type="entry name" value="Homodimeric domain of signal transducing histidine kinase"/>
    <property type="match status" value="1"/>
</dbReference>
<feature type="domain" description="Histidine kinase" evidence="7">
    <location>
        <begin position="602"/>
        <end position="823"/>
    </location>
</feature>
<dbReference type="PROSITE" id="PS50110">
    <property type="entry name" value="RESPONSE_REGULATORY"/>
    <property type="match status" value="1"/>
</dbReference>
<evidence type="ECO:0000256" key="4">
    <source>
        <dbReference type="ARBA" id="ARBA00022679"/>
    </source>
</evidence>
<accession>A0A6L3ZIY4</accession>
<feature type="domain" description="PAC" evidence="10">
    <location>
        <begin position="532"/>
        <end position="584"/>
    </location>
</feature>
<dbReference type="InterPro" id="IPR036890">
    <property type="entry name" value="HATPase_C_sf"/>
</dbReference>
<evidence type="ECO:0000313" key="11">
    <source>
        <dbReference type="EMBL" id="KAB2817787.1"/>
    </source>
</evidence>
<sequence>MLQQIPVPAVIIDTDNKIVETNSLFDQLNVDRKDVENFLSTGMLEVYGRKSSYKIEIGERQADGSAIMLIVEKDFAEQSQAMAALLQSLEDIILEVDSQLRFKNAWTNDESRLFAPKKNILGKKISDIIPPPLSIQLSDVCQRILFGSSVETVTYGSPIPNDNREFEARMTPVYTGNEVSSVAVLIRETTELNLKKRQLREALGRLELITGLPDSPVIYTAQADTISNRFTSQNVVHLCGYDLVDGELEKSWGELIVPEDIAQVDTSIQEFLSSNDQSVQLNYRIHHKDGRTVWIRESMVKDLNRKQEITAIHGTLMDITSLQSALMNLQANQDLLNRAGHVAKLGAWEFNPKSGKYFWSSELYQILEIDPDSEIKAESGLDYYHPDDRNKAEEAFVALVEKGEKYDIDVRLHYEHGRTKWVRSIGLPVLRGDEVIFCYGMIQDITEMKDRERELHESMSLFNQAFMNAPLGITLIGMDGLWLKVNPALCSLTGYTEEELVGRHFMDLVHPDDIPDDKVAFNQIIEGKAETIEREKRYIKKNGDIFWVKMNASVVRDKSGNPRYFITQVFDVTDRRNYELQILKTSEEARKAAKAKSEFLAQMSHEIRTPMNAVVGITNLLYEETRNQPEMHEKIEVLKFGADNLLSIVNDILDVSKIEQGSLKIDMLNVDIREILKGVKGIYAQRADEKQLDFNVHIGEDVPMLLKGDPQRITQILNNLVSNAIKYTNKGKVDVYVEGERNKENFDLSVRVVDTGIGLDQDIQKILFEPFTQSNSSAVKNIGGTGLGLSISKRLAELMDGKLTFHSVLNQGSEFVLNLTMKVVRKDKTKTTSSTSYGQLGLKGVRLLLVEDNTMNVYVATRFLRNWGCTVEVSMSGEQAIARSDLSEIDIILMDMQMPGMNGIETVEKLREADVEAPVFMLTAATDLKEKENEWQHLKIEDVIFKPIVADDLYHKLYHVISSKSVK</sequence>